<dbReference type="Proteomes" id="UP000078200">
    <property type="component" value="Unassembled WGS sequence"/>
</dbReference>
<evidence type="ECO:0000256" key="4">
    <source>
        <dbReference type="ARBA" id="ARBA00022759"/>
    </source>
</evidence>
<dbReference type="EnsemblMetazoa" id="GAUT038475-RA">
    <property type="protein sequence ID" value="GAUT038475-PA"/>
    <property type="gene ID" value="GAUT038475"/>
</dbReference>
<keyword evidence="10" id="KW-1185">Reference proteome</keyword>
<keyword evidence="5" id="KW-0378">Hydrolase</keyword>
<keyword evidence="2" id="KW-0548">Nucleotidyltransferase</keyword>
<evidence type="ECO:0000256" key="5">
    <source>
        <dbReference type="ARBA" id="ARBA00022801"/>
    </source>
</evidence>
<evidence type="ECO:0000313" key="9">
    <source>
        <dbReference type="EnsemblMetazoa" id="GAUT038475-PA"/>
    </source>
</evidence>
<proteinExistence type="predicted"/>
<evidence type="ECO:0000256" key="7">
    <source>
        <dbReference type="SAM" id="MobiDB-lite"/>
    </source>
</evidence>
<feature type="region of interest" description="Disordered" evidence="7">
    <location>
        <begin position="1"/>
        <end position="20"/>
    </location>
</feature>
<evidence type="ECO:0000313" key="10">
    <source>
        <dbReference type="Proteomes" id="UP000078200"/>
    </source>
</evidence>
<protein>
    <submittedName>
        <fullName evidence="9">RT_RNaseH domain-containing protein</fullName>
    </submittedName>
</protein>
<evidence type="ECO:0000256" key="2">
    <source>
        <dbReference type="ARBA" id="ARBA00022695"/>
    </source>
</evidence>
<dbReference type="Pfam" id="PF17917">
    <property type="entry name" value="RT_RNaseH"/>
    <property type="match status" value="1"/>
</dbReference>
<feature type="domain" description="Reverse transcriptase RNase H-like" evidence="8">
    <location>
        <begin position="66"/>
        <end position="130"/>
    </location>
</feature>
<dbReference type="GO" id="GO:0003964">
    <property type="term" value="F:RNA-directed DNA polymerase activity"/>
    <property type="evidence" value="ECO:0007669"/>
    <property type="project" value="UniProtKB-KW"/>
</dbReference>
<keyword evidence="4" id="KW-0255">Endonuclease</keyword>
<name>A0A1A9VIF3_GLOAU</name>
<dbReference type="SUPFAM" id="SSF56672">
    <property type="entry name" value="DNA/RNA polymerases"/>
    <property type="match status" value="1"/>
</dbReference>
<dbReference type="InterPro" id="IPR043502">
    <property type="entry name" value="DNA/RNA_pol_sf"/>
</dbReference>
<dbReference type="AlphaFoldDB" id="A0A1A9VIF3"/>
<organism evidence="9 10">
    <name type="scientific">Glossina austeni</name>
    <name type="common">Savannah tsetse fly</name>
    <dbReference type="NCBI Taxonomy" id="7395"/>
    <lineage>
        <taxon>Eukaryota</taxon>
        <taxon>Metazoa</taxon>
        <taxon>Ecdysozoa</taxon>
        <taxon>Arthropoda</taxon>
        <taxon>Hexapoda</taxon>
        <taxon>Insecta</taxon>
        <taxon>Pterygota</taxon>
        <taxon>Neoptera</taxon>
        <taxon>Endopterygota</taxon>
        <taxon>Diptera</taxon>
        <taxon>Brachycera</taxon>
        <taxon>Muscomorpha</taxon>
        <taxon>Hippoboscoidea</taxon>
        <taxon>Glossinidae</taxon>
        <taxon>Glossina</taxon>
    </lineage>
</organism>
<sequence length="160" mass="17608">MSISQDSAEESKEKTAIQRANQSPINKFLVGRMAGAHGAEVSVLPLSKFPKDKKSPDIVLTAANGSTKPFPAETKYNTVYRELLAIYFSIKYVTHILETRQFPLLTDRKPSTLALQSKTDISSRKTTHMEYISQLTSSGDSNVGNLPSAFEVDAVKSKNL</sequence>
<dbReference type="VEuPathDB" id="VectorBase:GAUT038475"/>
<accession>A0A1A9VIF3</accession>
<reference evidence="9" key="1">
    <citation type="submission" date="2020-05" db="UniProtKB">
        <authorList>
            <consortium name="EnsemblMetazoa"/>
        </authorList>
    </citation>
    <scope>IDENTIFICATION</scope>
    <source>
        <strain evidence="9">TTRI</strain>
    </source>
</reference>
<keyword evidence="3" id="KW-0540">Nuclease</keyword>
<keyword evidence="6" id="KW-0695">RNA-directed DNA polymerase</keyword>
<evidence type="ECO:0000256" key="6">
    <source>
        <dbReference type="ARBA" id="ARBA00022918"/>
    </source>
</evidence>
<dbReference type="STRING" id="7395.A0A1A9VIF3"/>
<dbReference type="GO" id="GO:0004519">
    <property type="term" value="F:endonuclease activity"/>
    <property type="evidence" value="ECO:0007669"/>
    <property type="project" value="UniProtKB-KW"/>
</dbReference>
<evidence type="ECO:0000256" key="1">
    <source>
        <dbReference type="ARBA" id="ARBA00022679"/>
    </source>
</evidence>
<evidence type="ECO:0000259" key="8">
    <source>
        <dbReference type="Pfam" id="PF17917"/>
    </source>
</evidence>
<dbReference type="InterPro" id="IPR041373">
    <property type="entry name" value="RT_RNaseH"/>
</dbReference>
<evidence type="ECO:0000256" key="3">
    <source>
        <dbReference type="ARBA" id="ARBA00022722"/>
    </source>
</evidence>
<dbReference type="GO" id="GO:0016787">
    <property type="term" value="F:hydrolase activity"/>
    <property type="evidence" value="ECO:0007669"/>
    <property type="project" value="UniProtKB-KW"/>
</dbReference>
<keyword evidence="1" id="KW-0808">Transferase</keyword>